<dbReference type="InterPro" id="IPR028974">
    <property type="entry name" value="TSP_type-3_rpt"/>
</dbReference>
<dbReference type="SUPFAM" id="SSF103647">
    <property type="entry name" value="TSP type-3 repeat"/>
    <property type="match status" value="1"/>
</dbReference>
<gene>
    <name evidence="8" type="ORF">GCM10011343_12610</name>
</gene>
<proteinExistence type="predicted"/>
<feature type="chain" id="PRO_5037664083" description="OmpA-like domain-containing protein" evidence="6">
    <location>
        <begin position="21"/>
        <end position="430"/>
    </location>
</feature>
<name>A0A917DBU7_9FLAO</name>
<keyword evidence="5" id="KW-0175">Coiled coil</keyword>
<dbReference type="PRINTS" id="PR01021">
    <property type="entry name" value="OMPADOMAIN"/>
</dbReference>
<dbReference type="InterPro" id="IPR036737">
    <property type="entry name" value="OmpA-like_sf"/>
</dbReference>
<reference evidence="8" key="1">
    <citation type="journal article" date="2014" name="Int. J. Syst. Evol. Microbiol.">
        <title>Complete genome sequence of Corynebacterium casei LMG S-19264T (=DSM 44701T), isolated from a smear-ripened cheese.</title>
        <authorList>
            <consortium name="US DOE Joint Genome Institute (JGI-PGF)"/>
            <person name="Walter F."/>
            <person name="Albersmeier A."/>
            <person name="Kalinowski J."/>
            <person name="Ruckert C."/>
        </authorList>
    </citation>
    <scope>NUCLEOTIDE SEQUENCE</scope>
    <source>
        <strain evidence="8">CGMCC 1.12506</strain>
    </source>
</reference>
<evidence type="ECO:0000313" key="9">
    <source>
        <dbReference type="Proteomes" id="UP000625735"/>
    </source>
</evidence>
<comment type="subcellular location">
    <subcellularLocation>
        <location evidence="1">Cell outer membrane</location>
    </subcellularLocation>
</comment>
<dbReference type="PANTHER" id="PTHR30329">
    <property type="entry name" value="STATOR ELEMENT OF FLAGELLAR MOTOR COMPLEX"/>
    <property type="match status" value="1"/>
</dbReference>
<keyword evidence="9" id="KW-1185">Reference proteome</keyword>
<evidence type="ECO:0000256" key="6">
    <source>
        <dbReference type="SAM" id="SignalP"/>
    </source>
</evidence>
<comment type="caution">
    <text evidence="8">The sequence shown here is derived from an EMBL/GenBank/DDBJ whole genome shotgun (WGS) entry which is preliminary data.</text>
</comment>
<dbReference type="InterPro" id="IPR006664">
    <property type="entry name" value="OMP_bac"/>
</dbReference>
<dbReference type="CDD" id="cd07185">
    <property type="entry name" value="OmpA_C-like"/>
    <property type="match status" value="1"/>
</dbReference>
<evidence type="ECO:0000256" key="3">
    <source>
        <dbReference type="ARBA" id="ARBA00023237"/>
    </source>
</evidence>
<keyword evidence="3" id="KW-0998">Cell outer membrane</keyword>
<dbReference type="InterPro" id="IPR006665">
    <property type="entry name" value="OmpA-like"/>
</dbReference>
<protein>
    <recommendedName>
        <fullName evidence="7">OmpA-like domain-containing protein</fullName>
    </recommendedName>
</protein>
<reference evidence="8" key="2">
    <citation type="submission" date="2020-09" db="EMBL/GenBank/DDBJ databases">
        <authorList>
            <person name="Sun Q."/>
            <person name="Zhou Y."/>
        </authorList>
    </citation>
    <scope>NUCLEOTIDE SEQUENCE</scope>
    <source>
        <strain evidence="8">CGMCC 1.12506</strain>
    </source>
</reference>
<keyword evidence="6" id="KW-0732">Signal</keyword>
<dbReference type="SUPFAM" id="SSF103088">
    <property type="entry name" value="OmpA-like"/>
    <property type="match status" value="1"/>
</dbReference>
<evidence type="ECO:0000256" key="1">
    <source>
        <dbReference type="ARBA" id="ARBA00004442"/>
    </source>
</evidence>
<dbReference type="GO" id="GO:0005509">
    <property type="term" value="F:calcium ion binding"/>
    <property type="evidence" value="ECO:0007669"/>
    <property type="project" value="InterPro"/>
</dbReference>
<evidence type="ECO:0000313" key="8">
    <source>
        <dbReference type="EMBL" id="GGD23873.1"/>
    </source>
</evidence>
<evidence type="ECO:0000256" key="4">
    <source>
        <dbReference type="PROSITE-ProRule" id="PRU00473"/>
    </source>
</evidence>
<feature type="signal peptide" evidence="6">
    <location>
        <begin position="1"/>
        <end position="20"/>
    </location>
</feature>
<accession>A0A917DBU7</accession>
<dbReference type="GO" id="GO:0009279">
    <property type="term" value="C:cell outer membrane"/>
    <property type="evidence" value="ECO:0007669"/>
    <property type="project" value="UniProtKB-SubCell"/>
</dbReference>
<dbReference type="EMBL" id="BMFG01000004">
    <property type="protein sequence ID" value="GGD23873.1"/>
    <property type="molecule type" value="Genomic_DNA"/>
</dbReference>
<sequence length="430" mass="48149">MKKILLTIAIVISYNTVVSAQEEKIVDDEYNKWSIEFNVGQSKGIKPYSVGYFASDPGKNFGSIAINHFSGGVRYMFSPKFGLKLDGAYDNLENFKNSGSLDFEMRHIRVGLQGVVNGARLFDIQDNLGRFSFLFHGGIQVAFMTPQMGINEGRTERNGGIMFGITPEFRITKNIAFNTDFTFNSNIRQHFNWDGAYSEPNNNLAGSLFTTSLGLSISFGSEKVHGDFAILRDKTRKELEALEERVAKIEIDLTDSDKDGVPDYLDVEPNSITGIAVDTKGRMIDQNKNGVPDELEKYLERTYATKDSITVTDKQMVTKFINDGYVATYFDFDKRKPTNVSTEGIDFMLTYLRNNPEASIDIIGHADEIGRTPYNDKLAKERAENVKQTLVKAGINASRLNAISNGEDTSVDASSVEARRLVRRVTFRVK</sequence>
<keyword evidence="2 4" id="KW-0472">Membrane</keyword>
<feature type="domain" description="OmpA-like" evidence="7">
    <location>
        <begin position="317"/>
        <end position="430"/>
    </location>
</feature>
<evidence type="ECO:0000256" key="5">
    <source>
        <dbReference type="SAM" id="Coils"/>
    </source>
</evidence>
<evidence type="ECO:0000259" key="7">
    <source>
        <dbReference type="PROSITE" id="PS51123"/>
    </source>
</evidence>
<dbReference type="PROSITE" id="PS51123">
    <property type="entry name" value="OMPA_2"/>
    <property type="match status" value="1"/>
</dbReference>
<organism evidence="8 9">
    <name type="scientific">Flavobacterium orientale</name>
    <dbReference type="NCBI Taxonomy" id="1756020"/>
    <lineage>
        <taxon>Bacteria</taxon>
        <taxon>Pseudomonadati</taxon>
        <taxon>Bacteroidota</taxon>
        <taxon>Flavobacteriia</taxon>
        <taxon>Flavobacteriales</taxon>
        <taxon>Flavobacteriaceae</taxon>
        <taxon>Flavobacterium</taxon>
    </lineage>
</organism>
<dbReference type="Proteomes" id="UP000625735">
    <property type="component" value="Unassembled WGS sequence"/>
</dbReference>
<feature type="coiled-coil region" evidence="5">
    <location>
        <begin position="232"/>
        <end position="259"/>
    </location>
</feature>
<dbReference type="Pfam" id="PF00691">
    <property type="entry name" value="OmpA"/>
    <property type="match status" value="1"/>
</dbReference>
<dbReference type="InterPro" id="IPR050330">
    <property type="entry name" value="Bact_OuterMem_StrucFunc"/>
</dbReference>
<dbReference type="AlphaFoldDB" id="A0A917DBU7"/>
<evidence type="ECO:0000256" key="2">
    <source>
        <dbReference type="ARBA" id="ARBA00023136"/>
    </source>
</evidence>
<dbReference type="Gene3D" id="3.30.1330.60">
    <property type="entry name" value="OmpA-like domain"/>
    <property type="match status" value="1"/>
</dbReference>
<dbReference type="RefSeq" id="WP_188361703.1">
    <property type="nucleotide sequence ID" value="NZ_BMFG01000004.1"/>
</dbReference>
<dbReference type="PANTHER" id="PTHR30329:SF21">
    <property type="entry name" value="LIPOPROTEIN YIAD-RELATED"/>
    <property type="match status" value="1"/>
</dbReference>